<dbReference type="InterPro" id="IPR036271">
    <property type="entry name" value="Tet_transcr_reg_TetR-rel_C_sf"/>
</dbReference>
<keyword evidence="1 2" id="KW-0238">DNA-binding</keyword>
<dbReference type="InterPro" id="IPR009057">
    <property type="entry name" value="Homeodomain-like_sf"/>
</dbReference>
<dbReference type="InterPro" id="IPR050109">
    <property type="entry name" value="HTH-type_TetR-like_transc_reg"/>
</dbReference>
<dbReference type="InterPro" id="IPR041467">
    <property type="entry name" value="Sco4008_C"/>
</dbReference>
<keyword evidence="5" id="KW-1185">Reference proteome</keyword>
<reference evidence="5" key="1">
    <citation type="journal article" date="2019" name="Int. J. Syst. Evol. Microbiol.">
        <title>The Global Catalogue of Microorganisms (GCM) 10K type strain sequencing project: providing services to taxonomists for standard genome sequencing and annotation.</title>
        <authorList>
            <consortium name="The Broad Institute Genomics Platform"/>
            <consortium name="The Broad Institute Genome Sequencing Center for Infectious Disease"/>
            <person name="Wu L."/>
            <person name="Ma J."/>
        </authorList>
    </citation>
    <scope>NUCLEOTIDE SEQUENCE [LARGE SCALE GENOMIC DNA]</scope>
    <source>
        <strain evidence="5">CGMCC 1.10363</strain>
    </source>
</reference>
<dbReference type="Pfam" id="PF17926">
    <property type="entry name" value="TetR_C_21"/>
    <property type="match status" value="1"/>
</dbReference>
<dbReference type="Proteomes" id="UP001595900">
    <property type="component" value="Unassembled WGS sequence"/>
</dbReference>
<feature type="domain" description="HTH tetR-type" evidence="3">
    <location>
        <begin position="11"/>
        <end position="71"/>
    </location>
</feature>
<dbReference type="Pfam" id="PF00440">
    <property type="entry name" value="TetR_N"/>
    <property type="match status" value="1"/>
</dbReference>
<dbReference type="PROSITE" id="PS50977">
    <property type="entry name" value="HTH_TETR_2"/>
    <property type="match status" value="1"/>
</dbReference>
<evidence type="ECO:0000313" key="5">
    <source>
        <dbReference type="Proteomes" id="UP001595900"/>
    </source>
</evidence>
<dbReference type="PANTHER" id="PTHR30328">
    <property type="entry name" value="TRANSCRIPTIONAL REPRESSOR"/>
    <property type="match status" value="1"/>
</dbReference>
<protein>
    <submittedName>
        <fullName evidence="4">TetR family transcriptional regulator</fullName>
    </submittedName>
</protein>
<name>A0ABV8Q218_9MICO</name>
<dbReference type="PRINTS" id="PR00455">
    <property type="entry name" value="HTHTETR"/>
</dbReference>
<dbReference type="EMBL" id="JBHSCN010000002">
    <property type="protein sequence ID" value="MFC4242471.1"/>
    <property type="molecule type" value="Genomic_DNA"/>
</dbReference>
<dbReference type="RefSeq" id="WP_390227302.1">
    <property type="nucleotide sequence ID" value="NZ_JBHSCN010000002.1"/>
</dbReference>
<accession>A0ABV8Q218</accession>
<organism evidence="4 5">
    <name type="scientific">Gryllotalpicola reticulitermitis</name>
    <dbReference type="NCBI Taxonomy" id="1184153"/>
    <lineage>
        <taxon>Bacteria</taxon>
        <taxon>Bacillati</taxon>
        <taxon>Actinomycetota</taxon>
        <taxon>Actinomycetes</taxon>
        <taxon>Micrococcales</taxon>
        <taxon>Microbacteriaceae</taxon>
        <taxon>Gryllotalpicola</taxon>
    </lineage>
</organism>
<dbReference type="Gene3D" id="1.10.357.10">
    <property type="entry name" value="Tetracycline Repressor, domain 2"/>
    <property type="match status" value="1"/>
</dbReference>
<dbReference type="InterPro" id="IPR001647">
    <property type="entry name" value="HTH_TetR"/>
</dbReference>
<comment type="caution">
    <text evidence="4">The sequence shown here is derived from an EMBL/GenBank/DDBJ whole genome shotgun (WGS) entry which is preliminary data.</text>
</comment>
<evidence type="ECO:0000259" key="3">
    <source>
        <dbReference type="PROSITE" id="PS50977"/>
    </source>
</evidence>
<evidence type="ECO:0000256" key="1">
    <source>
        <dbReference type="ARBA" id="ARBA00023125"/>
    </source>
</evidence>
<dbReference type="PANTHER" id="PTHR30328:SF54">
    <property type="entry name" value="HTH-TYPE TRANSCRIPTIONAL REPRESSOR SCO4008"/>
    <property type="match status" value="1"/>
</dbReference>
<dbReference type="SUPFAM" id="SSF48498">
    <property type="entry name" value="Tetracyclin repressor-like, C-terminal domain"/>
    <property type="match status" value="1"/>
</dbReference>
<feature type="DNA-binding region" description="H-T-H motif" evidence="2">
    <location>
        <begin position="34"/>
        <end position="53"/>
    </location>
</feature>
<dbReference type="SUPFAM" id="SSF46689">
    <property type="entry name" value="Homeodomain-like"/>
    <property type="match status" value="1"/>
</dbReference>
<evidence type="ECO:0000313" key="4">
    <source>
        <dbReference type="EMBL" id="MFC4242471.1"/>
    </source>
</evidence>
<evidence type="ECO:0000256" key="2">
    <source>
        <dbReference type="PROSITE-ProRule" id="PRU00335"/>
    </source>
</evidence>
<proteinExistence type="predicted"/>
<gene>
    <name evidence="4" type="ORF">ACFOYW_03720</name>
</gene>
<sequence length="192" mass="20922">MPELPTSKRGAATSRRILDAAAAEFARHGIAGARVDRITAAAKTNKAQLYAYFGSKEGLFEAVIADHVTSTTDAIPFDVKDIAEWAVQVYDEHLTRPDLTRLISWIRLERRPTGRWFEGGDFSPKVDAMTAAQAAGRLREGDPVALLTLVISMASAWSATSGVYAASADEPEAEHESRRTLLRESVVRILAP</sequence>